<reference evidence="2 3" key="1">
    <citation type="journal article" date="2009" name="Nature">
        <title>Evolution of pathogenicity and sexual reproduction in eight Candida genomes.</title>
        <authorList>
            <person name="Butler G."/>
            <person name="Rasmussen M.D."/>
            <person name="Lin M.F."/>
            <person name="Santos M.A."/>
            <person name="Sakthikumar S."/>
            <person name="Munro C.A."/>
            <person name="Rheinbay E."/>
            <person name="Grabherr M."/>
            <person name="Forche A."/>
            <person name="Reedy J.L."/>
            <person name="Agrafioti I."/>
            <person name="Arnaud M.B."/>
            <person name="Bates S."/>
            <person name="Brown A.J."/>
            <person name="Brunke S."/>
            <person name="Costanzo M.C."/>
            <person name="Fitzpatrick D.A."/>
            <person name="de Groot P.W."/>
            <person name="Harris D."/>
            <person name="Hoyer L.L."/>
            <person name="Hube B."/>
            <person name="Klis F.M."/>
            <person name="Kodira C."/>
            <person name="Lennard N."/>
            <person name="Logue M.E."/>
            <person name="Martin R."/>
            <person name="Neiman A.M."/>
            <person name="Nikolaou E."/>
            <person name="Quail M.A."/>
            <person name="Quinn J."/>
            <person name="Santos M.C."/>
            <person name="Schmitzberger F.F."/>
            <person name="Sherlock G."/>
            <person name="Shah P."/>
            <person name="Silverstein K.A."/>
            <person name="Skrzypek M.S."/>
            <person name="Soll D."/>
            <person name="Staggs R."/>
            <person name="Stansfield I."/>
            <person name="Stumpf M.P."/>
            <person name="Sudbery P.E."/>
            <person name="Srikantha T."/>
            <person name="Zeng Q."/>
            <person name="Berman J."/>
            <person name="Berriman M."/>
            <person name="Heitman J."/>
            <person name="Gow N.A."/>
            <person name="Lorenz M.C."/>
            <person name="Birren B.W."/>
            <person name="Kellis M."/>
            <person name="Cuomo C.A."/>
        </authorList>
    </citation>
    <scope>NUCLEOTIDE SEQUENCE [LARGE SCALE GENOMIC DNA]</scope>
    <source>
        <strain evidence="3">ATCC 11503 / BCRC 21390 / CBS 2605 / JCM 1781 / NBRC 1676 / NRRL YB-4239</strain>
    </source>
</reference>
<dbReference type="Gene3D" id="3.40.800.20">
    <property type="entry name" value="Histone deacetylase domain"/>
    <property type="match status" value="1"/>
</dbReference>
<dbReference type="GO" id="GO:0031507">
    <property type="term" value="P:heterochromatin formation"/>
    <property type="evidence" value="ECO:0007669"/>
    <property type="project" value="TreeGrafter"/>
</dbReference>
<dbReference type="InParanoid" id="A5E4H2"/>
<dbReference type="GeneID" id="5231566"/>
<dbReference type="PANTHER" id="PTHR10625:SF10">
    <property type="entry name" value="HISTONE DEACETYLASE HDAC1"/>
    <property type="match status" value="1"/>
</dbReference>
<dbReference type="CDD" id="cd11680">
    <property type="entry name" value="HDAC_Hos1"/>
    <property type="match status" value="1"/>
</dbReference>
<proteinExistence type="predicted"/>
<dbReference type="OMA" id="MSRFYTY"/>
<dbReference type="GO" id="GO:0004407">
    <property type="term" value="F:histone deacetylase activity"/>
    <property type="evidence" value="ECO:0007669"/>
    <property type="project" value="TreeGrafter"/>
</dbReference>
<accession>A5E4H2</accession>
<organism evidence="2 3">
    <name type="scientific">Lodderomyces elongisporus (strain ATCC 11503 / CBS 2605 / JCM 1781 / NBRC 1676 / NRRL YB-4239)</name>
    <name type="common">Yeast</name>
    <name type="synonym">Saccharomyces elongisporus</name>
    <dbReference type="NCBI Taxonomy" id="379508"/>
    <lineage>
        <taxon>Eukaryota</taxon>
        <taxon>Fungi</taxon>
        <taxon>Dikarya</taxon>
        <taxon>Ascomycota</taxon>
        <taxon>Saccharomycotina</taxon>
        <taxon>Pichiomycetes</taxon>
        <taxon>Debaryomycetaceae</taxon>
        <taxon>Candida/Lodderomyces clade</taxon>
        <taxon>Lodderomyces</taxon>
    </lineage>
</organism>
<dbReference type="GO" id="GO:0045944">
    <property type="term" value="P:positive regulation of transcription by RNA polymerase II"/>
    <property type="evidence" value="ECO:0007669"/>
    <property type="project" value="EnsemblFungi"/>
</dbReference>
<dbReference type="eggNOG" id="KOG1342">
    <property type="taxonomic scope" value="Eukaryota"/>
</dbReference>
<dbReference type="SUPFAM" id="SSF52768">
    <property type="entry name" value="Arginase/deacetylase"/>
    <property type="match status" value="1"/>
</dbReference>
<evidence type="ECO:0000313" key="3">
    <source>
        <dbReference type="Proteomes" id="UP000001996"/>
    </source>
</evidence>
<dbReference type="HOGENOM" id="CLU_007727_7_6_1"/>
<dbReference type="InterPro" id="IPR023696">
    <property type="entry name" value="Ureohydrolase_dom_sf"/>
</dbReference>
<gene>
    <name evidence="2" type="ORF">LELG_04511</name>
</gene>
<dbReference type="KEGG" id="lel:PVL30_004231"/>
<evidence type="ECO:0000259" key="1">
    <source>
        <dbReference type="Pfam" id="PF00850"/>
    </source>
</evidence>
<dbReference type="AlphaFoldDB" id="A5E4H2"/>
<dbReference type="InterPro" id="IPR023801">
    <property type="entry name" value="His_deacetylse_dom"/>
</dbReference>
<sequence>MRDQVILVDVDILTELADKLPSNHGRLSLVQELIRAYALHKYCQIIDVVAPVDKRVLTQYHDADFIDHIFAPRLDIDKQDEHYNLLSKRLDSIFPFDKECLIPQDQTEEELVSLDENYGLTHDCYVFPFMRHYVALTAASTIELATHIARMVVNSRDSDDLHIRPIGINWYGGRHHCHRAKCSGFCYINDVVLGINALRKLTSATVFYLDLDLHHGDGISQAFQYSKKVTTCSIHRFDVGFFPGTGDVRASVNGDYNIPTKRGLNDESLRWIVENIVQPLIQKHQPQYLFIQCGCDGLSTDPHKEWNLTICGYAKVIKLLLDAIRIPVILLGGGGYNFTEAAKFWTYLTALVTEIPISDTLDDIPEHKCLDSYENDGYRFWTDRNTQRGKMNDENDPRYLESIRDHLLNL</sequence>
<protein>
    <recommendedName>
        <fullName evidence="1">Histone deacetylase domain-containing protein</fullName>
    </recommendedName>
</protein>
<feature type="domain" description="Histone deacetylase" evidence="1">
    <location>
        <begin position="21"/>
        <end position="350"/>
    </location>
</feature>
<evidence type="ECO:0000313" key="2">
    <source>
        <dbReference type="EMBL" id="EDK46330.1"/>
    </source>
</evidence>
<dbReference type="PANTHER" id="PTHR10625">
    <property type="entry name" value="HISTONE DEACETYLASE HDAC1-RELATED"/>
    <property type="match status" value="1"/>
</dbReference>
<dbReference type="InterPro" id="IPR037138">
    <property type="entry name" value="His_deacetylse_dom_sf"/>
</dbReference>
<dbReference type="InterPro" id="IPR000286">
    <property type="entry name" value="HDACs"/>
</dbReference>
<dbReference type="OrthoDB" id="73273at2759"/>
<keyword evidence="3" id="KW-1185">Reference proteome</keyword>
<dbReference type="FunCoup" id="A5E4H2">
    <property type="interactions" value="29"/>
</dbReference>
<dbReference type="STRING" id="379508.A5E4H2"/>
<dbReference type="Proteomes" id="UP000001996">
    <property type="component" value="Unassembled WGS sequence"/>
</dbReference>
<dbReference type="GO" id="GO:0070210">
    <property type="term" value="C:Rpd3L-Expanded complex"/>
    <property type="evidence" value="ECO:0007669"/>
    <property type="project" value="TreeGrafter"/>
</dbReference>
<dbReference type="PRINTS" id="PR01270">
    <property type="entry name" value="HDASUPER"/>
</dbReference>
<dbReference type="EMBL" id="CH981529">
    <property type="protein sequence ID" value="EDK46330.1"/>
    <property type="molecule type" value="Genomic_DNA"/>
</dbReference>
<dbReference type="Pfam" id="PF00850">
    <property type="entry name" value="Hist_deacetyl"/>
    <property type="match status" value="1"/>
</dbReference>
<name>A5E4H2_LODEL</name>